<comment type="caution">
    <text evidence="1">The sequence shown here is derived from an EMBL/GenBank/DDBJ whole genome shotgun (WGS) entry which is preliminary data.</text>
</comment>
<dbReference type="Proteomes" id="UP001145114">
    <property type="component" value="Unassembled WGS sequence"/>
</dbReference>
<dbReference type="EMBL" id="JAMZIH010001498">
    <property type="protein sequence ID" value="KAJ1678140.1"/>
    <property type="molecule type" value="Genomic_DNA"/>
</dbReference>
<name>A0ACC1HNK3_9FUNG</name>
<sequence>PYEYLCKIPGKNIRSQLINAFDCWLKVPKDKLDIVTEVVTMLHTASLLVDDVEDSSELRRGVPVAHMIYGVPMTINTANYVYFLALKKVNELNDPKATEVFTAELINLHLGQGMDLYWRDSQTCPTEKEYLDMVSLTCSEVKDSTSKKCIDLVNDLGLYFQIRDDYMNLHSTEYSNNKGFCEDLTEGKFSFLITHAIRSNKVVGSQLM</sequence>
<accession>A0ACC1HNK3</accession>
<keyword evidence="2" id="KW-1185">Reference proteome</keyword>
<feature type="non-terminal residue" evidence="1">
    <location>
        <position position="208"/>
    </location>
</feature>
<proteinExistence type="predicted"/>
<evidence type="ECO:0000313" key="2">
    <source>
        <dbReference type="Proteomes" id="UP001145114"/>
    </source>
</evidence>
<evidence type="ECO:0000313" key="1">
    <source>
        <dbReference type="EMBL" id="KAJ1678140.1"/>
    </source>
</evidence>
<protein>
    <submittedName>
        <fullName evidence="1">Uncharacterized protein</fullName>
    </submittedName>
</protein>
<reference evidence="1" key="1">
    <citation type="submission" date="2022-06" db="EMBL/GenBank/DDBJ databases">
        <title>Phylogenomic reconstructions and comparative analyses of Kickxellomycotina fungi.</title>
        <authorList>
            <person name="Reynolds N.K."/>
            <person name="Stajich J.E."/>
            <person name="Barry K."/>
            <person name="Grigoriev I.V."/>
            <person name="Crous P."/>
            <person name="Smith M.E."/>
        </authorList>
    </citation>
    <scope>NUCLEOTIDE SEQUENCE</scope>
    <source>
        <strain evidence="1">RSA 2271</strain>
    </source>
</reference>
<feature type="non-terminal residue" evidence="1">
    <location>
        <position position="1"/>
    </location>
</feature>
<gene>
    <name evidence="1" type="ORF">EV182_004690</name>
</gene>
<organism evidence="1 2">
    <name type="scientific">Spiromyces aspiralis</name>
    <dbReference type="NCBI Taxonomy" id="68401"/>
    <lineage>
        <taxon>Eukaryota</taxon>
        <taxon>Fungi</taxon>
        <taxon>Fungi incertae sedis</taxon>
        <taxon>Zoopagomycota</taxon>
        <taxon>Kickxellomycotina</taxon>
        <taxon>Kickxellomycetes</taxon>
        <taxon>Kickxellales</taxon>
        <taxon>Kickxellaceae</taxon>
        <taxon>Spiromyces</taxon>
    </lineage>
</organism>